<dbReference type="InterPro" id="IPR018490">
    <property type="entry name" value="cNMP-bd_dom_sf"/>
</dbReference>
<dbReference type="InterPro" id="IPR000595">
    <property type="entry name" value="cNMP-bd_dom"/>
</dbReference>
<comment type="caution">
    <text evidence="3">The sequence shown here is derived from an EMBL/GenBank/DDBJ whole genome shotgun (WGS) entry which is preliminary data.</text>
</comment>
<evidence type="ECO:0000256" key="1">
    <source>
        <dbReference type="SAM" id="MobiDB-lite"/>
    </source>
</evidence>
<evidence type="ECO:0000313" key="3">
    <source>
        <dbReference type="EMBL" id="KAJ7388485.1"/>
    </source>
</evidence>
<dbReference type="PANTHER" id="PTHR23011:SF28">
    <property type="entry name" value="CYCLIC NUCLEOTIDE-BINDING DOMAIN CONTAINING PROTEIN"/>
    <property type="match status" value="1"/>
</dbReference>
<dbReference type="Proteomes" id="UP001163046">
    <property type="component" value="Unassembled WGS sequence"/>
</dbReference>
<evidence type="ECO:0000259" key="2">
    <source>
        <dbReference type="PROSITE" id="PS50042"/>
    </source>
</evidence>
<evidence type="ECO:0000313" key="4">
    <source>
        <dbReference type="Proteomes" id="UP001163046"/>
    </source>
</evidence>
<dbReference type="EMBL" id="MU825465">
    <property type="protein sequence ID" value="KAJ7388485.1"/>
    <property type="molecule type" value="Genomic_DNA"/>
</dbReference>
<dbReference type="PROSITE" id="PS50042">
    <property type="entry name" value="CNMP_BINDING_3"/>
    <property type="match status" value="1"/>
</dbReference>
<dbReference type="Gene3D" id="2.60.120.10">
    <property type="entry name" value="Jelly Rolls"/>
    <property type="match status" value="1"/>
</dbReference>
<reference evidence="3" key="1">
    <citation type="submission" date="2023-01" db="EMBL/GenBank/DDBJ databases">
        <title>Genome assembly of the deep-sea coral Lophelia pertusa.</title>
        <authorList>
            <person name="Herrera S."/>
            <person name="Cordes E."/>
        </authorList>
    </citation>
    <scope>NUCLEOTIDE SEQUENCE</scope>
    <source>
        <strain evidence="3">USNM1676648</strain>
        <tissue evidence="3">Polyp</tissue>
    </source>
</reference>
<gene>
    <name evidence="3" type="ORF">OS493_037296</name>
</gene>
<accession>A0A9X0D6C7</accession>
<dbReference type="SUPFAM" id="SSF51206">
    <property type="entry name" value="cAMP-binding domain-like"/>
    <property type="match status" value="1"/>
</dbReference>
<dbReference type="InterPro" id="IPR014710">
    <property type="entry name" value="RmlC-like_jellyroll"/>
</dbReference>
<feature type="domain" description="Cyclic nucleotide-binding" evidence="2">
    <location>
        <begin position="365"/>
        <end position="427"/>
    </location>
</feature>
<sequence length="514" mass="58057">MFGTFLIQLQLDNALLKLLLKLQLNLGVNMRLGVPEIITTLSPEPSWPKSSRRASFSGIQDIQQPRGRLAAIQVPSLPIVTRRSSVCNAQLPQPPVQRQGRSDTILEQQQQSTSLRRGSIVTRARSNSVFGLGLPAIGFFRGRRRSRTCLSAREIKIFQEPPETTPARTAPGSVALNDECSQSSGPKNENLRVCVKRWKKISLSKSHTASIHFEVRASSRTVSQYQLDQLQRNGFRKLVKPPVEQEVPPLECFRRLARIVRVVIRIGNALKSDPTAIFHQEGICKSFFEIMAGYVTTRERHTTDNHEDNPGFSSPARLMFDPKHFKANKEIKISKEVKQLLSSRPDERTSHQLQTVLYALQTLVSFSELPLHMQQDVCKVAWLQSLPPNKIIIRQDHVAENFYFIINGTVTVLSENDPTKDRLFTSLANTQERPRALGNMNDDLKNFSKYDQQPLAFVFERGKVIHRFALPRHLLLFFCRGIYLRSAFSSTAASVGNSSSAIFTLGVDMSRITE</sequence>
<proteinExistence type="predicted"/>
<dbReference type="AlphaFoldDB" id="A0A9X0D6C7"/>
<dbReference type="PANTHER" id="PTHR23011">
    <property type="entry name" value="CYCLIC NUCLEOTIDE-BINDING DOMAIN CONTAINING PROTEIN"/>
    <property type="match status" value="1"/>
</dbReference>
<feature type="region of interest" description="Disordered" evidence="1">
    <location>
        <begin position="91"/>
        <end position="111"/>
    </location>
</feature>
<feature type="region of interest" description="Disordered" evidence="1">
    <location>
        <begin position="163"/>
        <end position="183"/>
    </location>
</feature>
<name>A0A9X0D6C7_9CNID</name>
<organism evidence="3 4">
    <name type="scientific">Desmophyllum pertusum</name>
    <dbReference type="NCBI Taxonomy" id="174260"/>
    <lineage>
        <taxon>Eukaryota</taxon>
        <taxon>Metazoa</taxon>
        <taxon>Cnidaria</taxon>
        <taxon>Anthozoa</taxon>
        <taxon>Hexacorallia</taxon>
        <taxon>Scleractinia</taxon>
        <taxon>Caryophylliina</taxon>
        <taxon>Caryophylliidae</taxon>
        <taxon>Desmophyllum</taxon>
    </lineage>
</organism>
<dbReference type="OrthoDB" id="166212at2759"/>
<protein>
    <recommendedName>
        <fullName evidence="2">Cyclic nucleotide-binding domain-containing protein</fullName>
    </recommendedName>
</protein>
<keyword evidence="4" id="KW-1185">Reference proteome</keyword>